<keyword evidence="6 11" id="KW-0328">Glycosyltransferase</keyword>
<evidence type="ECO:0000256" key="5">
    <source>
        <dbReference type="ARBA" id="ARBA00022600"/>
    </source>
</evidence>
<dbReference type="InterPro" id="IPR013783">
    <property type="entry name" value="Ig-like_fold"/>
</dbReference>
<dbReference type="Pfam" id="PF02922">
    <property type="entry name" value="CBM_48"/>
    <property type="match status" value="1"/>
</dbReference>
<dbReference type="Gene3D" id="2.60.40.1180">
    <property type="entry name" value="Golgi alpha-mannosidase II"/>
    <property type="match status" value="1"/>
</dbReference>
<evidence type="ECO:0000256" key="8">
    <source>
        <dbReference type="ARBA" id="ARBA00023056"/>
    </source>
</evidence>
<dbReference type="EMBL" id="MLJW01000011">
    <property type="protein sequence ID" value="OIR14594.1"/>
    <property type="molecule type" value="Genomic_DNA"/>
</dbReference>
<reference evidence="11" key="1">
    <citation type="submission" date="2016-10" db="EMBL/GenBank/DDBJ databases">
        <title>Sequence of Gallionella enrichment culture.</title>
        <authorList>
            <person name="Poehlein A."/>
            <person name="Muehling M."/>
            <person name="Daniel R."/>
        </authorList>
    </citation>
    <scope>NUCLEOTIDE SEQUENCE</scope>
</reference>
<evidence type="ECO:0000259" key="10">
    <source>
        <dbReference type="SMART" id="SM00642"/>
    </source>
</evidence>
<evidence type="ECO:0000256" key="7">
    <source>
        <dbReference type="ARBA" id="ARBA00022679"/>
    </source>
</evidence>
<evidence type="ECO:0000313" key="11">
    <source>
        <dbReference type="EMBL" id="OIR14594.1"/>
    </source>
</evidence>
<comment type="catalytic activity">
    <reaction evidence="1">
        <text>Transfers a segment of a (1-&gt;4)-alpha-D-glucan chain to a primary hydroxy group in a similar glucan chain.</text>
        <dbReference type="EC" id="2.4.1.18"/>
    </reaction>
</comment>
<dbReference type="InterPro" id="IPR006407">
    <property type="entry name" value="GlgB"/>
</dbReference>
<evidence type="ECO:0000256" key="9">
    <source>
        <dbReference type="ARBA" id="ARBA00023277"/>
    </source>
</evidence>
<dbReference type="PANTHER" id="PTHR43651">
    <property type="entry name" value="1,4-ALPHA-GLUCAN-BRANCHING ENZYME"/>
    <property type="match status" value="1"/>
</dbReference>
<sequence>MPSDTQNKRSILEARHHDPFSYLGLHQNKLGWVLRVFQPHATEISVHDGEAWQALERDSSNGFYHWQGKKALPSPCRLKLNFFNHAVEVHDAYCFGSSISEHDLYLFSQGRLEQAYRMLGAHHMECDGVWGVRFAVWAPNAERVSVVGDFNGWDGRVCPMRALGSTGVWELFMPDIGLGEFYKFEIRNRHSGQVFVKTDPYGLSFERRPGTAARVAVLDGYRWRDSAWQEQRASRDWMHQPLNAYEVHAGSWKRHWDGRFYNFRELADSLVPYVLDMGFTHVELMPISEHPLDESWGYQTTGYYGVTSRFGTPDDFRYFVDTCHVAGIGVILDWVPAHFPKDAFALARFDGTALYEHEDPRLGEHQDWGTLIFNYGRNEVRNFLLANAHFWLSEFHIDGLRVDAVASMLYLDYSRQAGQWLPNKYGGRENIEAVDFFRELNVMTHERFPGTLTLAEESTSWPMVSRPTYLGGLGFSMKWNMGWMNDTLDYIEHEPVHRRYHHNSLTFGQLYNYTENFMLPFSHDEVVHGKKSLLDKMPGDPWQKFANLRLLFTYQMTYPGKKLNFMGNEFAQGHEWKVGSELDWYLLGRVEHSGVLSALRDLNRLYANVPALHEQDFTPEGFEWLDCNNADQSVLSFRRFARDGSCVVVVLNFTPVPRESYRVGVRHKGRYREIFNSDSHFYGGSNMGNGLGMDTSDISWNGEPQSLTLTLPPLAGVVLQRVL</sequence>
<dbReference type="Gene3D" id="2.60.40.10">
    <property type="entry name" value="Immunoglobulins"/>
    <property type="match status" value="1"/>
</dbReference>
<comment type="pathway">
    <text evidence="2">Glycan biosynthesis; glycogen biosynthesis.</text>
</comment>
<keyword evidence="9" id="KW-0119">Carbohydrate metabolism</keyword>
<dbReference type="GO" id="GO:0003844">
    <property type="term" value="F:1,4-alpha-glucan branching enzyme activity"/>
    <property type="evidence" value="ECO:0007669"/>
    <property type="project" value="UniProtKB-EC"/>
</dbReference>
<dbReference type="InterPro" id="IPR037439">
    <property type="entry name" value="Branching_enzy"/>
</dbReference>
<dbReference type="CDD" id="cd02855">
    <property type="entry name" value="E_set_GBE_prok_N"/>
    <property type="match status" value="1"/>
</dbReference>
<dbReference type="GO" id="GO:0004553">
    <property type="term" value="F:hydrolase activity, hydrolyzing O-glycosyl compounds"/>
    <property type="evidence" value="ECO:0007669"/>
    <property type="project" value="InterPro"/>
</dbReference>
<feature type="domain" description="Glycosyl hydrolase family 13 catalytic" evidence="10">
    <location>
        <begin position="246"/>
        <end position="600"/>
    </location>
</feature>
<organism evidence="11">
    <name type="scientific">mine drainage metagenome</name>
    <dbReference type="NCBI Taxonomy" id="410659"/>
    <lineage>
        <taxon>unclassified sequences</taxon>
        <taxon>metagenomes</taxon>
        <taxon>ecological metagenomes</taxon>
    </lineage>
</organism>
<dbReference type="InterPro" id="IPR006047">
    <property type="entry name" value="GH13_cat_dom"/>
</dbReference>
<dbReference type="HAMAP" id="MF_00685">
    <property type="entry name" value="GlgB"/>
    <property type="match status" value="1"/>
</dbReference>
<evidence type="ECO:0000256" key="1">
    <source>
        <dbReference type="ARBA" id="ARBA00000826"/>
    </source>
</evidence>
<keyword evidence="5" id="KW-0321">Glycogen metabolism</keyword>
<comment type="caution">
    <text evidence="11">The sequence shown here is derived from an EMBL/GenBank/DDBJ whole genome shotgun (WGS) entry which is preliminary data.</text>
</comment>
<protein>
    <recommendedName>
        <fullName evidence="4">1,4-alpha-glucan branching enzyme</fullName>
        <ecNumber evidence="4">2.4.1.18</ecNumber>
    </recommendedName>
</protein>
<dbReference type="CDD" id="cd11322">
    <property type="entry name" value="AmyAc_Glg_BE"/>
    <property type="match status" value="1"/>
</dbReference>
<dbReference type="NCBIfam" id="NF003811">
    <property type="entry name" value="PRK05402.1"/>
    <property type="match status" value="1"/>
</dbReference>
<dbReference type="UniPathway" id="UPA00164"/>
<dbReference type="FunFam" id="2.60.40.10:FF:000169">
    <property type="entry name" value="1,4-alpha-glucan branching enzyme GlgB"/>
    <property type="match status" value="1"/>
</dbReference>
<dbReference type="InterPro" id="IPR013780">
    <property type="entry name" value="Glyco_hydro_b"/>
</dbReference>
<dbReference type="FunFam" id="2.60.40.1180:FF:000002">
    <property type="entry name" value="1,4-alpha-glucan branching enzyme GlgB"/>
    <property type="match status" value="1"/>
</dbReference>
<dbReference type="InterPro" id="IPR054169">
    <property type="entry name" value="GlgB_N"/>
</dbReference>
<dbReference type="SUPFAM" id="SSF81296">
    <property type="entry name" value="E set domains"/>
    <property type="match status" value="2"/>
</dbReference>
<dbReference type="GO" id="GO:0005829">
    <property type="term" value="C:cytosol"/>
    <property type="evidence" value="ECO:0007669"/>
    <property type="project" value="TreeGrafter"/>
</dbReference>
<dbReference type="NCBIfam" id="NF008967">
    <property type="entry name" value="PRK12313.1"/>
    <property type="match status" value="1"/>
</dbReference>
<dbReference type="Pfam" id="PF00128">
    <property type="entry name" value="Alpha-amylase"/>
    <property type="match status" value="1"/>
</dbReference>
<keyword evidence="8" id="KW-0320">Glycogen biosynthesis</keyword>
<dbReference type="AlphaFoldDB" id="A0A1J5T166"/>
<dbReference type="GO" id="GO:0005978">
    <property type="term" value="P:glycogen biosynthetic process"/>
    <property type="evidence" value="ECO:0007669"/>
    <property type="project" value="UniProtKB-UniPathway"/>
</dbReference>
<dbReference type="InterPro" id="IPR017853">
    <property type="entry name" value="GH"/>
</dbReference>
<dbReference type="SUPFAM" id="SSF51445">
    <property type="entry name" value="(Trans)glycosidases"/>
    <property type="match status" value="1"/>
</dbReference>
<dbReference type="FunFam" id="3.20.20.80:FF:000003">
    <property type="entry name" value="1,4-alpha-glucan branching enzyme GlgB"/>
    <property type="match status" value="1"/>
</dbReference>
<dbReference type="GO" id="GO:0043169">
    <property type="term" value="F:cation binding"/>
    <property type="evidence" value="ECO:0007669"/>
    <property type="project" value="InterPro"/>
</dbReference>
<evidence type="ECO:0000256" key="4">
    <source>
        <dbReference type="ARBA" id="ARBA00012541"/>
    </source>
</evidence>
<accession>A0A1J5T166</accession>
<dbReference type="Pfam" id="PF02806">
    <property type="entry name" value="Alpha-amylase_C"/>
    <property type="match status" value="1"/>
</dbReference>
<proteinExistence type="inferred from homology"/>
<dbReference type="PIRSF" id="PIRSF000463">
    <property type="entry name" value="GlgB"/>
    <property type="match status" value="1"/>
</dbReference>
<gene>
    <name evidence="11" type="primary">glgB_3</name>
    <name evidence="11" type="ORF">GALL_43980</name>
</gene>
<comment type="similarity">
    <text evidence="3">Belongs to the glycosyl hydrolase 13 family. GlgB subfamily.</text>
</comment>
<dbReference type="InterPro" id="IPR006048">
    <property type="entry name" value="A-amylase/branching_C"/>
</dbReference>
<evidence type="ECO:0000256" key="3">
    <source>
        <dbReference type="ARBA" id="ARBA00009000"/>
    </source>
</evidence>
<dbReference type="SUPFAM" id="SSF51011">
    <property type="entry name" value="Glycosyl hydrolase domain"/>
    <property type="match status" value="1"/>
</dbReference>
<dbReference type="Gene3D" id="3.20.20.80">
    <property type="entry name" value="Glycosidases"/>
    <property type="match status" value="1"/>
</dbReference>
<name>A0A1J5T166_9ZZZZ</name>
<dbReference type="EC" id="2.4.1.18" evidence="4"/>
<evidence type="ECO:0000256" key="6">
    <source>
        <dbReference type="ARBA" id="ARBA00022676"/>
    </source>
</evidence>
<dbReference type="InterPro" id="IPR044143">
    <property type="entry name" value="GlgB_N_E_set_prok"/>
</dbReference>
<keyword evidence="7 11" id="KW-0808">Transferase</keyword>
<dbReference type="InterPro" id="IPR014756">
    <property type="entry name" value="Ig_E-set"/>
</dbReference>
<dbReference type="SMART" id="SM00642">
    <property type="entry name" value="Aamy"/>
    <property type="match status" value="1"/>
</dbReference>
<dbReference type="PANTHER" id="PTHR43651:SF3">
    <property type="entry name" value="1,4-ALPHA-GLUCAN-BRANCHING ENZYME"/>
    <property type="match status" value="1"/>
</dbReference>
<dbReference type="NCBIfam" id="TIGR01515">
    <property type="entry name" value="branching_enzym"/>
    <property type="match status" value="1"/>
</dbReference>
<evidence type="ECO:0000256" key="2">
    <source>
        <dbReference type="ARBA" id="ARBA00004964"/>
    </source>
</evidence>
<dbReference type="InterPro" id="IPR004193">
    <property type="entry name" value="Glyco_hydro_13_N"/>
</dbReference>
<dbReference type="Pfam" id="PF22019">
    <property type="entry name" value="GlgB_N"/>
    <property type="match status" value="1"/>
</dbReference>